<feature type="compositionally biased region" description="Polar residues" evidence="1">
    <location>
        <begin position="1"/>
        <end position="23"/>
    </location>
</feature>
<reference evidence="4" key="2">
    <citation type="submission" date="2025-04" db="UniProtKB">
        <authorList>
            <consortium name="RefSeq"/>
        </authorList>
    </citation>
    <scope>IDENTIFICATION</scope>
</reference>
<evidence type="ECO:0000313" key="4">
    <source>
        <dbReference type="RefSeq" id="XP_016977132.1"/>
    </source>
</evidence>
<proteinExistence type="predicted"/>
<dbReference type="OMA" id="HFSDAVW"/>
<dbReference type="AlphaFoldDB" id="A0A6P4EFZ7"/>
<dbReference type="EnsemblMetazoa" id="XM_017121643.2">
    <property type="protein sequence ID" value="XP_016977132.1"/>
    <property type="gene ID" value="LOC108043093"/>
</dbReference>
<reference evidence="3" key="1">
    <citation type="journal article" date="2021" name="Elife">
        <title>Highly contiguous assemblies of 101 drosophilid genomes.</title>
        <authorList>
            <person name="Kim B.Y."/>
            <person name="Wang J.R."/>
            <person name="Miller D.E."/>
            <person name="Barmina O."/>
            <person name="Delaney E."/>
            <person name="Thompson A."/>
            <person name="Comeault A.A."/>
            <person name="Peede D."/>
            <person name="D'Agostino E.R."/>
            <person name="Pelaez J."/>
            <person name="Aguilar J.M."/>
            <person name="Haji D."/>
            <person name="Matsunaga T."/>
            <person name="Armstrong E.E."/>
            <person name="Zych M."/>
            <person name="Ogawa Y."/>
            <person name="Stamenkovic-Radak M."/>
            <person name="Jelic M."/>
            <person name="Veselinovic M.S."/>
            <person name="Tanaskovic M."/>
            <person name="Eric P."/>
            <person name="Gao J.J."/>
            <person name="Katoh T.K."/>
            <person name="Toda M.J."/>
            <person name="Watabe H."/>
            <person name="Watada M."/>
            <person name="Davis J.S."/>
            <person name="Moyle L.C."/>
            <person name="Manoli G."/>
            <person name="Bertolini E."/>
            <person name="Kostal V."/>
            <person name="Hawley R.S."/>
            <person name="Takahashi A."/>
            <person name="Jones C.D."/>
            <person name="Price D.K."/>
            <person name="Whiteman N."/>
            <person name="Kopp A."/>
            <person name="Matute D.R."/>
            <person name="Petrov D.A."/>
        </authorList>
    </citation>
    <scope>NUCLEOTIDE SEQUENCE [LARGE SCALE GENOMIC DNA]</scope>
</reference>
<name>A0A6P4EFZ7_DRORH</name>
<dbReference type="OrthoDB" id="7851849at2759"/>
<reference evidence="2" key="3">
    <citation type="submission" date="2025-05" db="UniProtKB">
        <authorList>
            <consortium name="EnsemblMetazoa"/>
        </authorList>
    </citation>
    <scope>IDENTIFICATION</scope>
</reference>
<evidence type="ECO:0000313" key="2">
    <source>
        <dbReference type="EnsemblMetazoa" id="XP_016977132.1"/>
    </source>
</evidence>
<organism evidence="4">
    <name type="scientific">Drosophila rhopaloa</name>
    <name type="common">Fruit fly</name>
    <dbReference type="NCBI Taxonomy" id="1041015"/>
    <lineage>
        <taxon>Eukaryota</taxon>
        <taxon>Metazoa</taxon>
        <taxon>Ecdysozoa</taxon>
        <taxon>Arthropoda</taxon>
        <taxon>Hexapoda</taxon>
        <taxon>Insecta</taxon>
        <taxon>Pterygota</taxon>
        <taxon>Neoptera</taxon>
        <taxon>Endopterygota</taxon>
        <taxon>Diptera</taxon>
        <taxon>Brachycera</taxon>
        <taxon>Muscomorpha</taxon>
        <taxon>Ephydroidea</taxon>
        <taxon>Drosophilidae</taxon>
        <taxon>Drosophila</taxon>
        <taxon>Sophophora</taxon>
    </lineage>
</organism>
<accession>A0A6P4EFZ7</accession>
<sequence length="211" mass="24229">MEAEAQENNNTPLSASSPKTESSAEVPVLNISGRVKPNLNTPRIRGKKKPAPTIPEAPKVNPTTFPVILSRILLKSNVPPVNAPKVNPADDIQYLCFLCLEKPASRKRVYHMFITTEKDLGRDYEHTRRLYENRKEYKNVNNISVQTVCARALYRRVQKKFTDVQWNKLGNVFETDMVGLSDVWGISDRVYAMRTEEHERLFNYIKFMNSS</sequence>
<protein>
    <submittedName>
        <fullName evidence="4">Uncharacterized protein LOC108043093</fullName>
    </submittedName>
</protein>
<evidence type="ECO:0000256" key="1">
    <source>
        <dbReference type="SAM" id="MobiDB-lite"/>
    </source>
</evidence>
<dbReference type="GeneID" id="108043093"/>
<feature type="region of interest" description="Disordered" evidence="1">
    <location>
        <begin position="1"/>
        <end position="58"/>
    </location>
</feature>
<dbReference type="Proteomes" id="UP001652680">
    <property type="component" value="Unassembled WGS sequence"/>
</dbReference>
<dbReference type="RefSeq" id="XP_016977132.1">
    <property type="nucleotide sequence ID" value="XM_017121643.1"/>
</dbReference>
<gene>
    <name evidence="4" type="primary">LOC108043093</name>
    <name evidence="2" type="synonym">108043093</name>
</gene>
<keyword evidence="3" id="KW-1185">Reference proteome</keyword>
<evidence type="ECO:0000313" key="3">
    <source>
        <dbReference type="Proteomes" id="UP001652680"/>
    </source>
</evidence>